<sequence>MTAQSHYSEAYLNKYNGDRAIACGVVFIVLEALLVSLRFYARSVKRVPWGWDDVLVVGAALFSYGTIATCLVDVFVGGVGHHMPYVQMHSPKKLETWAKMTVVIPLMYLPAVALPKLSIIALYLRIFSDRANRAVCWITAGLVIGNCIGSMVTAFVACVPFEFLWNRKLPGGGRCIDFNAWYRWSSLMNILTDLVMLVVPIPVMLSLQASVKMKIGVIATFAVGSSGLVTAIIRFVGFFSEDMSKDGTWTATRLIILTIMEPGFYLFAACLVCLKPL</sequence>
<evidence type="ECO:0000256" key="5">
    <source>
        <dbReference type="ARBA" id="ARBA00038359"/>
    </source>
</evidence>
<organism evidence="8 9">
    <name type="scientific">Polyplosphaeria fusca</name>
    <dbReference type="NCBI Taxonomy" id="682080"/>
    <lineage>
        <taxon>Eukaryota</taxon>
        <taxon>Fungi</taxon>
        <taxon>Dikarya</taxon>
        <taxon>Ascomycota</taxon>
        <taxon>Pezizomycotina</taxon>
        <taxon>Dothideomycetes</taxon>
        <taxon>Pleosporomycetidae</taxon>
        <taxon>Pleosporales</taxon>
        <taxon>Tetraplosphaeriaceae</taxon>
        <taxon>Polyplosphaeria</taxon>
    </lineage>
</organism>
<gene>
    <name evidence="8" type="ORF">EJ04DRAFT_389874</name>
</gene>
<feature type="domain" description="Rhodopsin" evidence="7">
    <location>
        <begin position="37"/>
        <end position="277"/>
    </location>
</feature>
<evidence type="ECO:0000256" key="1">
    <source>
        <dbReference type="ARBA" id="ARBA00004141"/>
    </source>
</evidence>
<comment type="subcellular location">
    <subcellularLocation>
        <location evidence="1">Membrane</location>
        <topology evidence="1">Multi-pass membrane protein</topology>
    </subcellularLocation>
</comment>
<dbReference type="EMBL" id="ML996287">
    <property type="protein sequence ID" value="KAF2728285.1"/>
    <property type="molecule type" value="Genomic_DNA"/>
</dbReference>
<evidence type="ECO:0000259" key="7">
    <source>
        <dbReference type="Pfam" id="PF20684"/>
    </source>
</evidence>
<evidence type="ECO:0000313" key="8">
    <source>
        <dbReference type="EMBL" id="KAF2728285.1"/>
    </source>
</evidence>
<keyword evidence="9" id="KW-1185">Reference proteome</keyword>
<feature type="transmembrane region" description="Helical" evidence="6">
    <location>
        <begin position="217"/>
        <end position="239"/>
    </location>
</feature>
<proteinExistence type="inferred from homology"/>
<evidence type="ECO:0000256" key="6">
    <source>
        <dbReference type="SAM" id="Phobius"/>
    </source>
</evidence>
<comment type="caution">
    <text evidence="8">The sequence shown here is derived from an EMBL/GenBank/DDBJ whole genome shotgun (WGS) entry which is preliminary data.</text>
</comment>
<dbReference type="OrthoDB" id="10017208at2759"/>
<accession>A0A9P4QL20</accession>
<dbReference type="AlphaFoldDB" id="A0A9P4QL20"/>
<feature type="transmembrane region" description="Helical" evidence="6">
    <location>
        <begin position="53"/>
        <end position="80"/>
    </location>
</feature>
<feature type="transmembrane region" description="Helical" evidence="6">
    <location>
        <begin position="20"/>
        <end position="41"/>
    </location>
</feature>
<dbReference type="InterPro" id="IPR052337">
    <property type="entry name" value="SAT4-like"/>
</dbReference>
<evidence type="ECO:0000256" key="3">
    <source>
        <dbReference type="ARBA" id="ARBA00022989"/>
    </source>
</evidence>
<keyword evidence="4 6" id="KW-0472">Membrane</keyword>
<feature type="transmembrane region" description="Helical" evidence="6">
    <location>
        <begin position="184"/>
        <end position="205"/>
    </location>
</feature>
<feature type="transmembrane region" description="Helical" evidence="6">
    <location>
        <begin position="251"/>
        <end position="274"/>
    </location>
</feature>
<name>A0A9P4QL20_9PLEO</name>
<evidence type="ECO:0000256" key="4">
    <source>
        <dbReference type="ARBA" id="ARBA00023136"/>
    </source>
</evidence>
<dbReference type="PANTHER" id="PTHR33048:SF47">
    <property type="entry name" value="INTEGRAL MEMBRANE PROTEIN-RELATED"/>
    <property type="match status" value="1"/>
</dbReference>
<evidence type="ECO:0000313" key="9">
    <source>
        <dbReference type="Proteomes" id="UP000799444"/>
    </source>
</evidence>
<comment type="similarity">
    <text evidence="5">Belongs to the SAT4 family.</text>
</comment>
<feature type="transmembrane region" description="Helical" evidence="6">
    <location>
        <begin position="136"/>
        <end position="164"/>
    </location>
</feature>
<dbReference type="PANTHER" id="PTHR33048">
    <property type="entry name" value="PTH11-LIKE INTEGRAL MEMBRANE PROTEIN (AFU_ORTHOLOGUE AFUA_5G11245)"/>
    <property type="match status" value="1"/>
</dbReference>
<feature type="transmembrane region" description="Helical" evidence="6">
    <location>
        <begin position="100"/>
        <end position="124"/>
    </location>
</feature>
<keyword evidence="3 6" id="KW-1133">Transmembrane helix</keyword>
<keyword evidence="2 6" id="KW-0812">Transmembrane</keyword>
<dbReference type="Pfam" id="PF20684">
    <property type="entry name" value="Fung_rhodopsin"/>
    <property type="match status" value="1"/>
</dbReference>
<reference evidence="8" key="1">
    <citation type="journal article" date="2020" name="Stud. Mycol.">
        <title>101 Dothideomycetes genomes: a test case for predicting lifestyles and emergence of pathogens.</title>
        <authorList>
            <person name="Haridas S."/>
            <person name="Albert R."/>
            <person name="Binder M."/>
            <person name="Bloem J."/>
            <person name="Labutti K."/>
            <person name="Salamov A."/>
            <person name="Andreopoulos B."/>
            <person name="Baker S."/>
            <person name="Barry K."/>
            <person name="Bills G."/>
            <person name="Bluhm B."/>
            <person name="Cannon C."/>
            <person name="Castanera R."/>
            <person name="Culley D."/>
            <person name="Daum C."/>
            <person name="Ezra D."/>
            <person name="Gonzalez J."/>
            <person name="Henrissat B."/>
            <person name="Kuo A."/>
            <person name="Liang C."/>
            <person name="Lipzen A."/>
            <person name="Lutzoni F."/>
            <person name="Magnuson J."/>
            <person name="Mondo S."/>
            <person name="Nolan M."/>
            <person name="Ohm R."/>
            <person name="Pangilinan J."/>
            <person name="Park H.-J."/>
            <person name="Ramirez L."/>
            <person name="Alfaro M."/>
            <person name="Sun H."/>
            <person name="Tritt A."/>
            <person name="Yoshinaga Y."/>
            <person name="Zwiers L.-H."/>
            <person name="Turgeon B."/>
            <person name="Goodwin S."/>
            <person name="Spatafora J."/>
            <person name="Crous P."/>
            <person name="Grigoriev I."/>
        </authorList>
    </citation>
    <scope>NUCLEOTIDE SEQUENCE</scope>
    <source>
        <strain evidence="8">CBS 125425</strain>
    </source>
</reference>
<feature type="non-terminal residue" evidence="8">
    <location>
        <position position="277"/>
    </location>
</feature>
<evidence type="ECO:0000256" key="2">
    <source>
        <dbReference type="ARBA" id="ARBA00022692"/>
    </source>
</evidence>
<dbReference type="Proteomes" id="UP000799444">
    <property type="component" value="Unassembled WGS sequence"/>
</dbReference>
<protein>
    <recommendedName>
        <fullName evidence="7">Rhodopsin domain-containing protein</fullName>
    </recommendedName>
</protein>
<dbReference type="GO" id="GO:0016020">
    <property type="term" value="C:membrane"/>
    <property type="evidence" value="ECO:0007669"/>
    <property type="project" value="UniProtKB-SubCell"/>
</dbReference>
<dbReference type="InterPro" id="IPR049326">
    <property type="entry name" value="Rhodopsin_dom_fungi"/>
</dbReference>